<evidence type="ECO:0000313" key="3">
    <source>
        <dbReference type="Proteomes" id="UP000438429"/>
    </source>
</evidence>
<protein>
    <submittedName>
        <fullName evidence="2">Uncharacterized protein</fullName>
    </submittedName>
</protein>
<feature type="compositionally biased region" description="Polar residues" evidence="1">
    <location>
        <begin position="90"/>
        <end position="100"/>
    </location>
</feature>
<dbReference type="Proteomes" id="UP000438429">
    <property type="component" value="Unassembled WGS sequence"/>
</dbReference>
<organism evidence="2 3">
    <name type="scientific">Scophthalmus maximus</name>
    <name type="common">Turbot</name>
    <name type="synonym">Psetta maxima</name>
    <dbReference type="NCBI Taxonomy" id="52904"/>
    <lineage>
        <taxon>Eukaryota</taxon>
        <taxon>Metazoa</taxon>
        <taxon>Chordata</taxon>
        <taxon>Craniata</taxon>
        <taxon>Vertebrata</taxon>
        <taxon>Euteleostomi</taxon>
        <taxon>Actinopterygii</taxon>
        <taxon>Neopterygii</taxon>
        <taxon>Teleostei</taxon>
        <taxon>Neoteleostei</taxon>
        <taxon>Acanthomorphata</taxon>
        <taxon>Carangaria</taxon>
        <taxon>Pleuronectiformes</taxon>
        <taxon>Pleuronectoidei</taxon>
        <taxon>Scophthalmidae</taxon>
        <taxon>Scophthalmus</taxon>
    </lineage>
</organism>
<reference evidence="2 3" key="1">
    <citation type="submission" date="2019-06" db="EMBL/GenBank/DDBJ databases">
        <title>Draft genomes of female and male turbot (Scophthalmus maximus).</title>
        <authorList>
            <person name="Xu H."/>
            <person name="Xu X.-W."/>
            <person name="Shao C."/>
            <person name="Chen S."/>
        </authorList>
    </citation>
    <scope>NUCLEOTIDE SEQUENCE [LARGE SCALE GENOMIC DNA]</scope>
    <source>
        <strain evidence="2">Ysfricsl-2016a</strain>
        <tissue evidence="2">Blood</tissue>
    </source>
</reference>
<dbReference type="EMBL" id="VEVO01000029">
    <property type="protein sequence ID" value="KAF0022397.1"/>
    <property type="molecule type" value="Genomic_DNA"/>
</dbReference>
<proteinExistence type="predicted"/>
<name>A0A6A4RQ81_SCOMX</name>
<evidence type="ECO:0000256" key="1">
    <source>
        <dbReference type="SAM" id="MobiDB-lite"/>
    </source>
</evidence>
<feature type="region of interest" description="Disordered" evidence="1">
    <location>
        <begin position="90"/>
        <end position="111"/>
    </location>
</feature>
<dbReference type="AlphaFoldDB" id="A0A6A4RQ81"/>
<comment type="caution">
    <text evidence="2">The sequence shown here is derived from an EMBL/GenBank/DDBJ whole genome shotgun (WGS) entry which is preliminary data.</text>
</comment>
<evidence type="ECO:0000313" key="2">
    <source>
        <dbReference type="EMBL" id="KAF0022397.1"/>
    </source>
</evidence>
<gene>
    <name evidence="2" type="ORF">F2P81_025348</name>
</gene>
<sequence>MDYSTLTPAHGIKVSPGFRCSVHDCCHAVGDLIGDFSVKSASRMNGGVVMFVESVEKANQVVESGIVINDTFVSVTPLVTPAAGVTVSNTPRPSGMTQAKQVAGEEENPPVTKRTHLRRVGVVPPPSGRLISDSHMFTHDALNTC</sequence>
<accession>A0A6A4RQ81</accession>